<dbReference type="KEGG" id="ddi:DDB_G0271936"/>
<dbReference type="InParanoid" id="Q55AE5"/>
<organism evidence="3 4">
    <name type="scientific">Dictyostelium discoideum</name>
    <name type="common">Social amoeba</name>
    <dbReference type="NCBI Taxonomy" id="44689"/>
    <lineage>
        <taxon>Eukaryota</taxon>
        <taxon>Amoebozoa</taxon>
        <taxon>Evosea</taxon>
        <taxon>Eumycetozoa</taxon>
        <taxon>Dictyostelia</taxon>
        <taxon>Dictyosteliales</taxon>
        <taxon>Dictyosteliaceae</taxon>
        <taxon>Dictyostelium</taxon>
    </lineage>
</organism>
<evidence type="ECO:0000256" key="1">
    <source>
        <dbReference type="SAM" id="MobiDB-lite"/>
    </source>
</evidence>
<dbReference type="HOGENOM" id="CLU_659596_0_0_1"/>
<keyword evidence="2" id="KW-0812">Transmembrane</keyword>
<feature type="transmembrane region" description="Helical" evidence="2">
    <location>
        <begin position="147"/>
        <end position="167"/>
    </location>
</feature>
<feature type="region of interest" description="Disordered" evidence="1">
    <location>
        <begin position="349"/>
        <end position="402"/>
    </location>
</feature>
<accession>Q55AE5</accession>
<feature type="transmembrane region" description="Helical" evidence="2">
    <location>
        <begin position="266"/>
        <end position="286"/>
    </location>
</feature>
<feature type="transmembrane region" description="Helical" evidence="2">
    <location>
        <begin position="230"/>
        <end position="254"/>
    </location>
</feature>
<dbReference type="VEuPathDB" id="AmoebaDB:DDB_G0271936"/>
<reference evidence="3 4" key="1">
    <citation type="journal article" date="2005" name="Nature">
        <title>The genome of the social amoeba Dictyostelium discoideum.</title>
        <authorList>
            <consortium name="The Dictyostelium discoideum Sequencing Consortium"/>
            <person name="Eichinger L."/>
            <person name="Pachebat J.A."/>
            <person name="Glockner G."/>
            <person name="Rajandream M.A."/>
            <person name="Sucgang R."/>
            <person name="Berriman M."/>
            <person name="Song J."/>
            <person name="Olsen R."/>
            <person name="Szafranski K."/>
            <person name="Xu Q."/>
            <person name="Tunggal B."/>
            <person name="Kummerfeld S."/>
            <person name="Madera M."/>
            <person name="Konfortov B.A."/>
            <person name="Rivero F."/>
            <person name="Bankier A.T."/>
            <person name="Lehmann R."/>
            <person name="Hamlin N."/>
            <person name="Davies R."/>
            <person name="Gaudet P."/>
            <person name="Fey P."/>
            <person name="Pilcher K."/>
            <person name="Chen G."/>
            <person name="Saunders D."/>
            <person name="Sodergren E."/>
            <person name="Davis P."/>
            <person name="Kerhornou A."/>
            <person name="Nie X."/>
            <person name="Hall N."/>
            <person name="Anjard C."/>
            <person name="Hemphill L."/>
            <person name="Bason N."/>
            <person name="Farbrother P."/>
            <person name="Desany B."/>
            <person name="Just E."/>
            <person name="Morio T."/>
            <person name="Rost R."/>
            <person name="Churcher C."/>
            <person name="Cooper J."/>
            <person name="Haydock S."/>
            <person name="van Driessche N."/>
            <person name="Cronin A."/>
            <person name="Goodhead I."/>
            <person name="Muzny D."/>
            <person name="Mourier T."/>
            <person name="Pain A."/>
            <person name="Lu M."/>
            <person name="Harper D."/>
            <person name="Lindsay R."/>
            <person name="Hauser H."/>
            <person name="James K."/>
            <person name="Quiles M."/>
            <person name="Madan Babu M."/>
            <person name="Saito T."/>
            <person name="Buchrieser C."/>
            <person name="Wardroper A."/>
            <person name="Felder M."/>
            <person name="Thangavelu M."/>
            <person name="Johnson D."/>
            <person name="Knights A."/>
            <person name="Loulseged H."/>
            <person name="Mungall K."/>
            <person name="Oliver K."/>
            <person name="Price C."/>
            <person name="Quail M.A."/>
            <person name="Urushihara H."/>
            <person name="Hernandez J."/>
            <person name="Rabbinowitsch E."/>
            <person name="Steffen D."/>
            <person name="Sanders M."/>
            <person name="Ma J."/>
            <person name="Kohara Y."/>
            <person name="Sharp S."/>
            <person name="Simmonds M."/>
            <person name="Spiegler S."/>
            <person name="Tivey A."/>
            <person name="Sugano S."/>
            <person name="White B."/>
            <person name="Walker D."/>
            <person name="Woodward J."/>
            <person name="Winckler T."/>
            <person name="Tanaka Y."/>
            <person name="Shaulsky G."/>
            <person name="Schleicher M."/>
            <person name="Weinstock G."/>
            <person name="Rosenthal A."/>
            <person name="Cox E.C."/>
            <person name="Chisholm R.L."/>
            <person name="Gibbs R."/>
            <person name="Loomis W.F."/>
            <person name="Platzer M."/>
            <person name="Kay R.R."/>
            <person name="Williams J."/>
            <person name="Dear P.H."/>
            <person name="Noegel A.A."/>
            <person name="Barrell B."/>
            <person name="Kuspa A."/>
        </authorList>
    </citation>
    <scope>NUCLEOTIDE SEQUENCE [LARGE SCALE GENOMIC DNA]</scope>
    <source>
        <strain evidence="3 4">AX4</strain>
    </source>
</reference>
<feature type="transmembrane region" description="Helical" evidence="2">
    <location>
        <begin position="198"/>
        <end position="218"/>
    </location>
</feature>
<protein>
    <submittedName>
        <fullName evidence="3">Uncharacterized protein</fullName>
    </submittedName>
</protein>
<gene>
    <name evidence="3" type="ORF">DDB_G0271936</name>
</gene>
<dbReference type="Proteomes" id="UP000002195">
    <property type="component" value="Unassembled WGS sequence"/>
</dbReference>
<keyword evidence="2" id="KW-1133">Transmembrane helix</keyword>
<dbReference type="GeneID" id="8618211"/>
<dbReference type="dictyBase" id="DDB_G0271936"/>
<dbReference type="EMBL" id="AAFI02000007">
    <property type="protein sequence ID" value="EAL71492.1"/>
    <property type="molecule type" value="Genomic_DNA"/>
</dbReference>
<comment type="caution">
    <text evidence="3">The sequence shown here is derived from an EMBL/GenBank/DDBJ whole genome shotgun (WGS) entry which is preliminary data.</text>
</comment>
<evidence type="ECO:0000256" key="2">
    <source>
        <dbReference type="SAM" id="Phobius"/>
    </source>
</evidence>
<feature type="transmembrane region" description="Helical" evidence="2">
    <location>
        <begin position="306"/>
        <end position="324"/>
    </location>
</feature>
<dbReference type="RefSeq" id="XP_645409.1">
    <property type="nucleotide sequence ID" value="XM_640317.1"/>
</dbReference>
<feature type="transmembrane region" description="Helical" evidence="2">
    <location>
        <begin position="64"/>
        <end position="92"/>
    </location>
</feature>
<proteinExistence type="predicted"/>
<dbReference type="AlphaFoldDB" id="Q55AE5"/>
<keyword evidence="4" id="KW-1185">Reference proteome</keyword>
<feature type="compositionally biased region" description="Low complexity" evidence="1">
    <location>
        <begin position="350"/>
        <end position="377"/>
    </location>
</feature>
<evidence type="ECO:0000313" key="4">
    <source>
        <dbReference type="Proteomes" id="UP000002195"/>
    </source>
</evidence>
<feature type="transmembrane region" description="Helical" evidence="2">
    <location>
        <begin position="104"/>
        <end position="127"/>
    </location>
</feature>
<evidence type="ECO:0000313" key="3">
    <source>
        <dbReference type="EMBL" id="EAL71492.1"/>
    </source>
</evidence>
<dbReference type="PaxDb" id="44689-DDB0216938"/>
<keyword evidence="2" id="KW-0472">Membrane</keyword>
<dbReference type="PhylomeDB" id="Q55AE5"/>
<sequence length="417" mass="47661">MELLKIIIKFFLKLRVQILVLGLIAWAVAFSIDRTLVEDYRNKSDDIFTNENNFKMVRTNRESAAFIILSIFETGLFGLGIGFFVSLGFRVFKIKNKMLRKRMIWCWAAISYFCVTWWPHSTSHFLILTTGRSPIDNYITMETTFHWTLTFCSSTLAYFQYDLIQLMRDVAIMRKRMVASGKEEVDPLKQEWYKNYHYHSIVIAIIVLAIAIPVAFHFDPLTDKLERYQRFFYVTFHIVNSAVAAVGFAFAYAVTRTILLLPPSPGRKVSIVSSLAITFLFIIQYIHPMVHVKTKPSMKNTIAIDFGFHVPIVLATGILAFYQFRMMELATDDKSSLSIAVRMRSDSKSASKGSSLKSADNASQSQSSNSFSTSIQIDHLKTKTPPIDESINNSSIEMKDLETNSKDNNISICIEKE</sequence>
<dbReference type="FunCoup" id="Q55AE5">
    <property type="interactions" value="82"/>
</dbReference>
<dbReference type="GlyGen" id="Q55AE5">
    <property type="glycosylation" value="1 site"/>
</dbReference>
<feature type="transmembrane region" description="Helical" evidence="2">
    <location>
        <begin position="12"/>
        <end position="32"/>
    </location>
</feature>
<name>Q55AE5_DICDI</name>